<proteinExistence type="predicted"/>
<gene>
    <name evidence="1" type="ORF">FRUB_09598</name>
</gene>
<keyword evidence="2" id="KW-1185">Reference proteome</keyword>
<dbReference type="Proteomes" id="UP000214646">
    <property type="component" value="Unassembled WGS sequence"/>
</dbReference>
<dbReference type="AlphaFoldDB" id="A0A225DBT0"/>
<dbReference type="OrthoDB" id="894286at2"/>
<dbReference type="EMBL" id="NIDE01000019">
    <property type="protein sequence ID" value="OWK34756.1"/>
    <property type="molecule type" value="Genomic_DNA"/>
</dbReference>
<protein>
    <submittedName>
        <fullName evidence="1">Uncharacterized protein</fullName>
    </submittedName>
</protein>
<dbReference type="RefSeq" id="WP_088260006.1">
    <property type="nucleotide sequence ID" value="NZ_NIDE01000019.1"/>
</dbReference>
<accession>A0A225DBT0</accession>
<organism evidence="1 2">
    <name type="scientific">Fimbriiglobus ruber</name>
    <dbReference type="NCBI Taxonomy" id="1908690"/>
    <lineage>
        <taxon>Bacteria</taxon>
        <taxon>Pseudomonadati</taxon>
        <taxon>Planctomycetota</taxon>
        <taxon>Planctomycetia</taxon>
        <taxon>Gemmatales</taxon>
        <taxon>Gemmataceae</taxon>
        <taxon>Fimbriiglobus</taxon>
    </lineage>
</organism>
<evidence type="ECO:0000313" key="2">
    <source>
        <dbReference type="Proteomes" id="UP000214646"/>
    </source>
</evidence>
<name>A0A225DBT0_9BACT</name>
<evidence type="ECO:0000313" key="1">
    <source>
        <dbReference type="EMBL" id="OWK34756.1"/>
    </source>
</evidence>
<reference evidence="2" key="1">
    <citation type="submission" date="2017-06" db="EMBL/GenBank/DDBJ databases">
        <title>Genome analysis of Fimbriiglobus ruber SP5, the first member of the order Planctomycetales with confirmed chitinolytic capability.</title>
        <authorList>
            <person name="Ravin N.V."/>
            <person name="Rakitin A.L."/>
            <person name="Ivanova A.A."/>
            <person name="Beletsky A.V."/>
            <person name="Kulichevskaya I.S."/>
            <person name="Mardanov A.V."/>
            <person name="Dedysh S.N."/>
        </authorList>
    </citation>
    <scope>NUCLEOTIDE SEQUENCE [LARGE SCALE GENOMIC DNA]</scope>
    <source>
        <strain evidence="2">SP5</strain>
    </source>
</reference>
<comment type="caution">
    <text evidence="1">The sequence shown here is derived from an EMBL/GenBank/DDBJ whole genome shotgun (WGS) entry which is preliminary data.</text>
</comment>
<sequence>MAKQNRVTPFGDLVAIPERGTFMGNRGVLHDGEGRIKRAWQVKRWIVCVLEFRGRKRSVMTPDRYTELFFLDEATALAAGHRPCAECRHGCFIDFCNAWRTCNSTDDEAPRRTAGMIDDRLHAERLTSDRTKRSYRENLDELPDGVFVTVLKWGEQAYLVYGDRLLAWSPGGYGERRRRPKGEEANVLTPKSTVETIRAGYVPEIHPSAVKGRTQ</sequence>